<reference evidence="10" key="1">
    <citation type="submission" date="2016-10" db="EMBL/GenBank/DDBJ databases">
        <authorList>
            <person name="Varghese N."/>
            <person name="Submissions S."/>
        </authorList>
    </citation>
    <scope>NUCLEOTIDE SEQUENCE [LARGE SCALE GENOMIC DNA]</scope>
    <source>
        <strain evidence="10">DSM 18887</strain>
    </source>
</reference>
<dbReference type="OrthoDB" id="9793581at2"/>
<evidence type="ECO:0000256" key="8">
    <source>
        <dbReference type="SAM" id="Phobius"/>
    </source>
</evidence>
<dbReference type="Pfam" id="PF02472">
    <property type="entry name" value="ExbD"/>
    <property type="match status" value="1"/>
</dbReference>
<dbReference type="EMBL" id="FOGB01000005">
    <property type="protein sequence ID" value="SEQ59300.1"/>
    <property type="molecule type" value="Genomic_DNA"/>
</dbReference>
<keyword evidence="4 7" id="KW-0812">Transmembrane</keyword>
<keyword evidence="7" id="KW-0653">Protein transport</keyword>
<evidence type="ECO:0000256" key="6">
    <source>
        <dbReference type="ARBA" id="ARBA00023136"/>
    </source>
</evidence>
<keyword evidence="3" id="KW-1003">Cell membrane</keyword>
<dbReference type="GO" id="GO:0022857">
    <property type="term" value="F:transmembrane transporter activity"/>
    <property type="evidence" value="ECO:0007669"/>
    <property type="project" value="InterPro"/>
</dbReference>
<evidence type="ECO:0000256" key="4">
    <source>
        <dbReference type="ARBA" id="ARBA00022692"/>
    </source>
</evidence>
<keyword evidence="10" id="KW-1185">Reference proteome</keyword>
<evidence type="ECO:0000256" key="5">
    <source>
        <dbReference type="ARBA" id="ARBA00022989"/>
    </source>
</evidence>
<sequence length="135" mass="14847">MKIVATQQPVSQRSNLDNSMIPAINIVFLLLIFFMLAGHIETRDEQLHIPASSSDTELSPGELEIKVSASGDYRINGQSIDKDLQSTMAELRLSPQTVVICHIHRDLPSSALDPIILAVQKHGIKALQIATEHTL</sequence>
<feature type="transmembrane region" description="Helical" evidence="8">
    <location>
        <begin position="20"/>
        <end position="40"/>
    </location>
</feature>
<organism evidence="9 10">
    <name type="scientific">Amphritea atlantica</name>
    <dbReference type="NCBI Taxonomy" id="355243"/>
    <lineage>
        <taxon>Bacteria</taxon>
        <taxon>Pseudomonadati</taxon>
        <taxon>Pseudomonadota</taxon>
        <taxon>Gammaproteobacteria</taxon>
        <taxon>Oceanospirillales</taxon>
        <taxon>Oceanospirillaceae</taxon>
        <taxon>Amphritea</taxon>
    </lineage>
</organism>
<evidence type="ECO:0000256" key="2">
    <source>
        <dbReference type="ARBA" id="ARBA00005811"/>
    </source>
</evidence>
<dbReference type="GO" id="GO:0015031">
    <property type="term" value="P:protein transport"/>
    <property type="evidence" value="ECO:0007669"/>
    <property type="project" value="UniProtKB-KW"/>
</dbReference>
<dbReference type="InterPro" id="IPR003400">
    <property type="entry name" value="ExbD"/>
</dbReference>
<dbReference type="PANTHER" id="PTHR30558:SF3">
    <property type="entry name" value="BIOPOLYMER TRANSPORT PROTEIN EXBD-RELATED"/>
    <property type="match status" value="1"/>
</dbReference>
<accession>A0A1H9HAF3</accession>
<dbReference type="GO" id="GO:0005886">
    <property type="term" value="C:plasma membrane"/>
    <property type="evidence" value="ECO:0007669"/>
    <property type="project" value="UniProtKB-SubCell"/>
</dbReference>
<gene>
    <name evidence="9" type="ORF">SAMN03080615_02033</name>
</gene>
<keyword evidence="7" id="KW-0813">Transport</keyword>
<dbReference type="Proteomes" id="UP000198749">
    <property type="component" value="Unassembled WGS sequence"/>
</dbReference>
<evidence type="ECO:0000313" key="10">
    <source>
        <dbReference type="Proteomes" id="UP000198749"/>
    </source>
</evidence>
<evidence type="ECO:0000256" key="7">
    <source>
        <dbReference type="RuleBase" id="RU003879"/>
    </source>
</evidence>
<keyword evidence="6 8" id="KW-0472">Membrane</keyword>
<protein>
    <submittedName>
        <fullName evidence="9">Biopolymer transport protein ExbD/TolR</fullName>
    </submittedName>
</protein>
<evidence type="ECO:0000256" key="3">
    <source>
        <dbReference type="ARBA" id="ARBA00022475"/>
    </source>
</evidence>
<dbReference type="AlphaFoldDB" id="A0A1H9HAF3"/>
<keyword evidence="5 8" id="KW-1133">Transmembrane helix</keyword>
<evidence type="ECO:0000256" key="1">
    <source>
        <dbReference type="ARBA" id="ARBA00004162"/>
    </source>
</evidence>
<evidence type="ECO:0000313" key="9">
    <source>
        <dbReference type="EMBL" id="SEQ59300.1"/>
    </source>
</evidence>
<dbReference type="PANTHER" id="PTHR30558">
    <property type="entry name" value="EXBD MEMBRANE COMPONENT OF PMF-DRIVEN MACROMOLECULE IMPORT SYSTEM"/>
    <property type="match status" value="1"/>
</dbReference>
<comment type="subcellular location">
    <subcellularLocation>
        <location evidence="1">Cell membrane</location>
        <topology evidence="1">Single-pass membrane protein</topology>
    </subcellularLocation>
    <subcellularLocation>
        <location evidence="7">Cell membrane</location>
        <topology evidence="7">Single-pass type II membrane protein</topology>
    </subcellularLocation>
</comment>
<dbReference type="RefSeq" id="WP_091357432.1">
    <property type="nucleotide sequence ID" value="NZ_AP025284.1"/>
</dbReference>
<proteinExistence type="inferred from homology"/>
<name>A0A1H9HAF3_9GAMM</name>
<dbReference type="STRING" id="355243.SAMN03080615_02033"/>
<comment type="similarity">
    <text evidence="2 7">Belongs to the ExbD/TolR family.</text>
</comment>